<organism evidence="10">
    <name type="scientific">Pundamilia nyererei</name>
    <dbReference type="NCBI Taxonomy" id="303518"/>
    <lineage>
        <taxon>Eukaryota</taxon>
        <taxon>Metazoa</taxon>
        <taxon>Chordata</taxon>
        <taxon>Craniata</taxon>
        <taxon>Vertebrata</taxon>
        <taxon>Euteleostomi</taxon>
        <taxon>Actinopterygii</taxon>
        <taxon>Neopterygii</taxon>
        <taxon>Teleostei</taxon>
        <taxon>Neoteleostei</taxon>
        <taxon>Acanthomorphata</taxon>
        <taxon>Ovalentaria</taxon>
        <taxon>Cichlomorphae</taxon>
        <taxon>Cichliformes</taxon>
        <taxon>Cichlidae</taxon>
        <taxon>African cichlids</taxon>
        <taxon>Pseudocrenilabrinae</taxon>
        <taxon>Haplochromini</taxon>
        <taxon>Pundamilia</taxon>
    </lineage>
</organism>
<evidence type="ECO:0000256" key="4">
    <source>
        <dbReference type="ARBA" id="ARBA00022889"/>
    </source>
</evidence>
<dbReference type="GeneTree" id="ENSGT00390000008414"/>
<dbReference type="InterPro" id="IPR008083">
    <property type="entry name" value="CD34"/>
</dbReference>
<keyword evidence="4" id="KW-0130">Cell adhesion</keyword>
<dbReference type="Pfam" id="PF06365">
    <property type="entry name" value="CD34_antigen"/>
    <property type="match status" value="1"/>
</dbReference>
<keyword evidence="5 9" id="KW-1133">Transmembrane helix</keyword>
<accession>A0A3B4F586</accession>
<dbReference type="PANTHER" id="PTHR16677:SF2">
    <property type="entry name" value="SI:CH211-286O17.1"/>
    <property type="match status" value="1"/>
</dbReference>
<sequence length="189" mass="20625">PVPKDDVRCVSKEVIEDRSAVSLKLKASSNCEESKVKIQSVLQELCSEDCKLEIYQENNSDEILVSGKYVEDVTGMANKFNNDNIKDKEAVPRWGKNSKLVLVSLLLTGLLLAALLVAGYYLKTHRKNSKGVRLSFQVDEENQANTLVSVAPLPQEPVDKPTVNGESPPENGTNATPTTNGHSATQTTV</sequence>
<keyword evidence="3" id="KW-0732">Signal</keyword>
<evidence type="ECO:0000313" key="10">
    <source>
        <dbReference type="Ensembl" id="ENSPNYP00000005717.1"/>
    </source>
</evidence>
<dbReference type="InterPro" id="IPR013836">
    <property type="entry name" value="CD34/Podocalyxin"/>
</dbReference>
<feature type="compositionally biased region" description="Polar residues" evidence="8">
    <location>
        <begin position="170"/>
        <end position="189"/>
    </location>
</feature>
<reference evidence="10" key="1">
    <citation type="submission" date="2023-09" db="UniProtKB">
        <authorList>
            <consortium name="Ensembl"/>
        </authorList>
    </citation>
    <scope>IDENTIFICATION</scope>
</reference>
<evidence type="ECO:0000256" key="1">
    <source>
        <dbReference type="ARBA" id="ARBA00004479"/>
    </source>
</evidence>
<keyword evidence="7" id="KW-0325">Glycoprotein</keyword>
<evidence type="ECO:0000256" key="9">
    <source>
        <dbReference type="SAM" id="Phobius"/>
    </source>
</evidence>
<dbReference type="Ensembl" id="ENSPNYT00000005864.1">
    <property type="protein sequence ID" value="ENSPNYP00000005717.1"/>
    <property type="gene ID" value="ENSPNYG00000004412.1"/>
</dbReference>
<evidence type="ECO:0000256" key="3">
    <source>
        <dbReference type="ARBA" id="ARBA00022729"/>
    </source>
</evidence>
<dbReference type="PANTHER" id="PTHR16677">
    <property type="entry name" value="HEMATOPOIETIC PROGENITOR CELL ANTIGEN CD34"/>
    <property type="match status" value="1"/>
</dbReference>
<evidence type="ECO:0000256" key="2">
    <source>
        <dbReference type="ARBA" id="ARBA00022692"/>
    </source>
</evidence>
<keyword evidence="6 9" id="KW-0472">Membrane</keyword>
<keyword evidence="2 9" id="KW-0812">Transmembrane</keyword>
<name>A0A3B4F586_9CICH</name>
<dbReference type="AlphaFoldDB" id="A0A3B4F586"/>
<proteinExistence type="predicted"/>
<evidence type="ECO:0000256" key="7">
    <source>
        <dbReference type="ARBA" id="ARBA00023180"/>
    </source>
</evidence>
<comment type="subcellular location">
    <subcellularLocation>
        <location evidence="1">Membrane</location>
        <topology evidence="1">Single-pass type I membrane protein</topology>
    </subcellularLocation>
</comment>
<evidence type="ECO:0000256" key="6">
    <source>
        <dbReference type="ARBA" id="ARBA00023136"/>
    </source>
</evidence>
<protein>
    <submittedName>
        <fullName evidence="10">Si:ch211-286o17.1</fullName>
    </submittedName>
</protein>
<dbReference type="GO" id="GO:0005886">
    <property type="term" value="C:plasma membrane"/>
    <property type="evidence" value="ECO:0007669"/>
    <property type="project" value="UniProtKB-ARBA"/>
</dbReference>
<evidence type="ECO:0000256" key="8">
    <source>
        <dbReference type="SAM" id="MobiDB-lite"/>
    </source>
</evidence>
<dbReference type="GO" id="GO:0007155">
    <property type="term" value="P:cell adhesion"/>
    <property type="evidence" value="ECO:0007669"/>
    <property type="project" value="UniProtKB-KW"/>
</dbReference>
<feature type="region of interest" description="Disordered" evidence="8">
    <location>
        <begin position="150"/>
        <end position="189"/>
    </location>
</feature>
<evidence type="ECO:0000256" key="5">
    <source>
        <dbReference type="ARBA" id="ARBA00022989"/>
    </source>
</evidence>
<feature type="transmembrane region" description="Helical" evidence="9">
    <location>
        <begin position="100"/>
        <end position="122"/>
    </location>
</feature>